<protein>
    <submittedName>
        <fullName evidence="1">Uncharacterized protein</fullName>
    </submittedName>
</protein>
<accession>A0ABR4M790</accession>
<name>A0ABR4M790_9EURO</name>
<dbReference type="GeneID" id="98142754"/>
<dbReference type="EMBL" id="JBFXLQ010000001">
    <property type="protein sequence ID" value="KAL2872474.1"/>
    <property type="molecule type" value="Genomic_DNA"/>
</dbReference>
<evidence type="ECO:0000313" key="2">
    <source>
        <dbReference type="Proteomes" id="UP001610432"/>
    </source>
</evidence>
<proteinExistence type="predicted"/>
<dbReference type="Proteomes" id="UP001610432">
    <property type="component" value="Unassembled WGS sequence"/>
</dbReference>
<reference evidence="1 2" key="1">
    <citation type="submission" date="2024-07" db="EMBL/GenBank/DDBJ databases">
        <title>Section-level genome sequencing and comparative genomics of Aspergillus sections Usti and Cavernicolus.</title>
        <authorList>
            <consortium name="Lawrence Berkeley National Laboratory"/>
            <person name="Nybo J.L."/>
            <person name="Vesth T.C."/>
            <person name="Theobald S."/>
            <person name="Frisvad J.C."/>
            <person name="Larsen T.O."/>
            <person name="Kjaerboelling I."/>
            <person name="Rothschild-Mancinelli K."/>
            <person name="Lyhne E.K."/>
            <person name="Kogle M.E."/>
            <person name="Barry K."/>
            <person name="Clum A."/>
            <person name="Na H."/>
            <person name="Ledsgaard L."/>
            <person name="Lin J."/>
            <person name="Lipzen A."/>
            <person name="Kuo A."/>
            <person name="Riley R."/>
            <person name="Mondo S."/>
            <person name="Labutti K."/>
            <person name="Haridas S."/>
            <person name="Pangalinan J."/>
            <person name="Salamov A.A."/>
            <person name="Simmons B.A."/>
            <person name="Magnuson J.K."/>
            <person name="Chen J."/>
            <person name="Drula E."/>
            <person name="Henrissat B."/>
            <person name="Wiebenga A."/>
            <person name="Lubbers R.J."/>
            <person name="Gomes A.C."/>
            <person name="Macurrencykelacurrency M.R."/>
            <person name="Stajich J."/>
            <person name="Grigoriev I.V."/>
            <person name="Mortensen U.H."/>
            <person name="De Vries R.P."/>
            <person name="Baker S.E."/>
            <person name="Andersen M.R."/>
        </authorList>
    </citation>
    <scope>NUCLEOTIDE SEQUENCE [LARGE SCALE GENOMIC DNA]</scope>
    <source>
        <strain evidence="1 2">CBS 449.75</strain>
    </source>
</reference>
<organism evidence="1 2">
    <name type="scientific">Aspergillus lucknowensis</name>
    <dbReference type="NCBI Taxonomy" id="176173"/>
    <lineage>
        <taxon>Eukaryota</taxon>
        <taxon>Fungi</taxon>
        <taxon>Dikarya</taxon>
        <taxon>Ascomycota</taxon>
        <taxon>Pezizomycotina</taxon>
        <taxon>Eurotiomycetes</taxon>
        <taxon>Eurotiomycetidae</taxon>
        <taxon>Eurotiales</taxon>
        <taxon>Aspergillaceae</taxon>
        <taxon>Aspergillus</taxon>
        <taxon>Aspergillus subgen. Nidulantes</taxon>
    </lineage>
</organism>
<gene>
    <name evidence="1" type="ORF">BJX67DRAFT_339612</name>
</gene>
<keyword evidence="2" id="KW-1185">Reference proteome</keyword>
<dbReference type="RefSeq" id="XP_070891453.1">
    <property type="nucleotide sequence ID" value="XM_071027682.1"/>
</dbReference>
<sequence length="62" mass="6751">MAHGGLSHGGPLVSTNVSETIFKHDWHGIFSLDLSIAVGGILFNPFANLDYTTIDYTTESRQ</sequence>
<evidence type="ECO:0000313" key="1">
    <source>
        <dbReference type="EMBL" id="KAL2872474.1"/>
    </source>
</evidence>
<comment type="caution">
    <text evidence="1">The sequence shown here is derived from an EMBL/GenBank/DDBJ whole genome shotgun (WGS) entry which is preliminary data.</text>
</comment>